<accession>A0ABN1JWR7</accession>
<keyword evidence="2" id="KW-1185">Reference proteome</keyword>
<name>A0ABN1JWR7_9BURK</name>
<gene>
    <name evidence="1" type="ORF">GCM10009107_17380</name>
</gene>
<dbReference type="RefSeq" id="WP_141288016.1">
    <property type="nucleotide sequence ID" value="NZ_BAAAEW010000008.1"/>
</dbReference>
<reference evidence="1 2" key="1">
    <citation type="journal article" date="2019" name="Int. J. Syst. Evol. Microbiol.">
        <title>The Global Catalogue of Microorganisms (GCM) 10K type strain sequencing project: providing services to taxonomists for standard genome sequencing and annotation.</title>
        <authorList>
            <consortium name="The Broad Institute Genomics Platform"/>
            <consortium name="The Broad Institute Genome Sequencing Center for Infectious Disease"/>
            <person name="Wu L."/>
            <person name="Ma J."/>
        </authorList>
    </citation>
    <scope>NUCLEOTIDE SEQUENCE [LARGE SCALE GENOMIC DNA]</scope>
    <source>
        <strain evidence="1 2">JCM 15503</strain>
    </source>
</reference>
<comment type="caution">
    <text evidence="1">The sequence shown here is derived from an EMBL/GenBank/DDBJ whole genome shotgun (WGS) entry which is preliminary data.</text>
</comment>
<dbReference type="Proteomes" id="UP001500279">
    <property type="component" value="Unassembled WGS sequence"/>
</dbReference>
<dbReference type="Gene3D" id="2.40.350.10">
    <property type="entry name" value="SO1590-like"/>
    <property type="match status" value="1"/>
</dbReference>
<dbReference type="InterPro" id="IPR023159">
    <property type="entry name" value="SO1590-like_sf"/>
</dbReference>
<dbReference type="InterPro" id="IPR021607">
    <property type="entry name" value="DUF3224"/>
</dbReference>
<evidence type="ECO:0000313" key="2">
    <source>
        <dbReference type="Proteomes" id="UP001500279"/>
    </source>
</evidence>
<proteinExistence type="predicted"/>
<evidence type="ECO:0000313" key="1">
    <source>
        <dbReference type="EMBL" id="GAA0748197.1"/>
    </source>
</evidence>
<sequence length="131" mass="13788">MQAKGTFEVTLPSQPVAPGTEAAQLGRKAIHKTFQGDLQATSLGEMLAAGTATPGSAGYVAMERVEGTLAGRRGSFVLMHFGVMDKGQPSLTIRVVPDSGTGELAGLSGTMNIDIRDGQHFYQLDWQLSPP</sequence>
<organism evidence="1 2">
    <name type="scientific">Ideonella azotifigens</name>
    <dbReference type="NCBI Taxonomy" id="513160"/>
    <lineage>
        <taxon>Bacteria</taxon>
        <taxon>Pseudomonadati</taxon>
        <taxon>Pseudomonadota</taxon>
        <taxon>Betaproteobacteria</taxon>
        <taxon>Burkholderiales</taxon>
        <taxon>Sphaerotilaceae</taxon>
        <taxon>Ideonella</taxon>
    </lineage>
</organism>
<dbReference type="EMBL" id="BAAAEW010000008">
    <property type="protein sequence ID" value="GAA0748197.1"/>
    <property type="molecule type" value="Genomic_DNA"/>
</dbReference>
<dbReference type="SUPFAM" id="SSF159238">
    <property type="entry name" value="SO1590-like"/>
    <property type="match status" value="1"/>
</dbReference>
<protein>
    <submittedName>
        <fullName evidence="1">DUF3224 domain-containing protein</fullName>
    </submittedName>
</protein>
<dbReference type="Pfam" id="PF11528">
    <property type="entry name" value="DUF3224"/>
    <property type="match status" value="1"/>
</dbReference>